<dbReference type="EMBL" id="RAWG01000071">
    <property type="protein sequence ID" value="RKH43174.1"/>
    <property type="molecule type" value="Genomic_DNA"/>
</dbReference>
<name>A0A3A8NUM8_9BACT</name>
<accession>A0A3A8NUM8</accession>
<sequence length="85" mass="9620">MDLQSWPLLPRGFLTDQTPTAVVGFLSAIGELERDEKNVVFHPKRHKRLHSLIQTVDSHSLFVSERSALKQLSENRPTLAMLGVQ</sequence>
<reference evidence="2" key="1">
    <citation type="submission" date="2018-09" db="EMBL/GenBank/DDBJ databases">
        <authorList>
            <person name="Livingstone P.G."/>
            <person name="Whitworth D.E."/>
        </authorList>
    </citation>
    <scope>NUCLEOTIDE SEQUENCE [LARGE SCALE GENOMIC DNA]</scope>
    <source>
        <strain evidence="2">CA040B</strain>
    </source>
</reference>
<evidence type="ECO:0000313" key="2">
    <source>
        <dbReference type="Proteomes" id="UP000273405"/>
    </source>
</evidence>
<protein>
    <submittedName>
        <fullName evidence="1">Uncharacterized protein</fullName>
    </submittedName>
</protein>
<evidence type="ECO:0000313" key="1">
    <source>
        <dbReference type="EMBL" id="RKH43174.1"/>
    </source>
</evidence>
<proteinExistence type="predicted"/>
<dbReference type="Proteomes" id="UP000273405">
    <property type="component" value="Unassembled WGS sequence"/>
</dbReference>
<keyword evidence="2" id="KW-1185">Reference proteome</keyword>
<gene>
    <name evidence="1" type="ORF">D7X12_13990</name>
</gene>
<comment type="caution">
    <text evidence="1">The sequence shown here is derived from an EMBL/GenBank/DDBJ whole genome shotgun (WGS) entry which is preliminary data.</text>
</comment>
<organism evidence="1 2">
    <name type="scientific">Corallococcus sicarius</name>
    <dbReference type="NCBI Taxonomy" id="2316726"/>
    <lineage>
        <taxon>Bacteria</taxon>
        <taxon>Pseudomonadati</taxon>
        <taxon>Myxococcota</taxon>
        <taxon>Myxococcia</taxon>
        <taxon>Myxococcales</taxon>
        <taxon>Cystobacterineae</taxon>
        <taxon>Myxococcaceae</taxon>
        <taxon>Corallococcus</taxon>
    </lineage>
</organism>
<dbReference type="AlphaFoldDB" id="A0A3A8NUM8"/>